<proteinExistence type="predicted"/>
<dbReference type="PROSITE" id="PS51257">
    <property type="entry name" value="PROKAR_LIPOPROTEIN"/>
    <property type="match status" value="1"/>
</dbReference>
<sequence length="131" mass="13669">MDPVQKPGVAGRTCSALFSLAALILAGCGGPSSSSLLAPAIPGAVNDTRTSSQQTVVITLPVGEPADLTLRIVDGEGRQVRENSMKLSAGANEITWDGRSDSGQDAGNGVYFYVIEFSTGERYVGRLVLIR</sequence>
<evidence type="ECO:0000259" key="1">
    <source>
        <dbReference type="Pfam" id="PF13860"/>
    </source>
</evidence>
<comment type="caution">
    <text evidence="2">The sequence shown here is derived from an EMBL/GenBank/DDBJ whole genome shotgun (WGS) entry which is preliminary data.</text>
</comment>
<dbReference type="EMBL" id="VBOU01000012">
    <property type="protein sequence ID" value="TMQ55857.1"/>
    <property type="molecule type" value="Genomic_DNA"/>
</dbReference>
<organism evidence="2 3">
    <name type="scientific">Eiseniibacteriota bacterium</name>
    <dbReference type="NCBI Taxonomy" id="2212470"/>
    <lineage>
        <taxon>Bacteria</taxon>
        <taxon>Candidatus Eiseniibacteriota</taxon>
    </lineage>
</organism>
<dbReference type="Gene3D" id="2.60.40.4070">
    <property type="match status" value="1"/>
</dbReference>
<dbReference type="Pfam" id="PF13860">
    <property type="entry name" value="FlgD_ig"/>
    <property type="match status" value="1"/>
</dbReference>
<evidence type="ECO:0000313" key="2">
    <source>
        <dbReference type="EMBL" id="TMQ55857.1"/>
    </source>
</evidence>
<name>A0A538SWU2_UNCEI</name>
<protein>
    <recommendedName>
        <fullName evidence="1">FlgD/Vpr Ig-like domain-containing protein</fullName>
    </recommendedName>
</protein>
<feature type="domain" description="FlgD/Vpr Ig-like" evidence="1">
    <location>
        <begin position="50"/>
        <end position="118"/>
    </location>
</feature>
<reference evidence="2 3" key="1">
    <citation type="journal article" date="2019" name="Nat. Microbiol.">
        <title>Mediterranean grassland soil C-N compound turnover is dependent on rainfall and depth, and is mediated by genomically divergent microorganisms.</title>
        <authorList>
            <person name="Diamond S."/>
            <person name="Andeer P.F."/>
            <person name="Li Z."/>
            <person name="Crits-Christoph A."/>
            <person name="Burstein D."/>
            <person name="Anantharaman K."/>
            <person name="Lane K.R."/>
            <person name="Thomas B.C."/>
            <person name="Pan C."/>
            <person name="Northen T.R."/>
            <person name="Banfield J.F."/>
        </authorList>
    </citation>
    <scope>NUCLEOTIDE SEQUENCE [LARGE SCALE GENOMIC DNA]</scope>
    <source>
        <strain evidence="2">WS_4</strain>
    </source>
</reference>
<evidence type="ECO:0000313" key="3">
    <source>
        <dbReference type="Proteomes" id="UP000319829"/>
    </source>
</evidence>
<gene>
    <name evidence="2" type="ORF">E6K74_01975</name>
</gene>
<dbReference type="AlphaFoldDB" id="A0A538SWU2"/>
<dbReference type="Proteomes" id="UP000319829">
    <property type="component" value="Unassembled WGS sequence"/>
</dbReference>
<accession>A0A538SWU2</accession>
<dbReference type="InterPro" id="IPR025965">
    <property type="entry name" value="FlgD/Vpr_Ig-like"/>
</dbReference>